<dbReference type="KEGG" id="pej:FYC62_05805"/>
<proteinExistence type="predicted"/>
<keyword evidence="2" id="KW-1185">Reference proteome</keyword>
<name>A0A5C0VHU0_9SPHI</name>
<dbReference type="CDD" id="cd00565">
    <property type="entry name" value="Ubl_ThiS"/>
    <property type="match status" value="1"/>
</dbReference>
<dbReference type="InterPro" id="IPR003749">
    <property type="entry name" value="ThiS/MoaD-like"/>
</dbReference>
<evidence type="ECO:0000313" key="1">
    <source>
        <dbReference type="EMBL" id="QEK51241.1"/>
    </source>
</evidence>
<dbReference type="SUPFAM" id="SSF54285">
    <property type="entry name" value="MoaD/ThiS"/>
    <property type="match status" value="1"/>
</dbReference>
<accession>A0A5C0VHU0</accession>
<dbReference type="Gene3D" id="3.10.20.30">
    <property type="match status" value="1"/>
</dbReference>
<dbReference type="EMBL" id="CP043329">
    <property type="protein sequence ID" value="QEK51241.1"/>
    <property type="molecule type" value="Genomic_DNA"/>
</dbReference>
<dbReference type="RefSeq" id="WP_149074275.1">
    <property type="nucleotide sequence ID" value="NZ_CP043329.1"/>
</dbReference>
<organism evidence="1 2">
    <name type="scientific">Pedobacter aquae</name>
    <dbReference type="NCBI Taxonomy" id="2605747"/>
    <lineage>
        <taxon>Bacteria</taxon>
        <taxon>Pseudomonadati</taxon>
        <taxon>Bacteroidota</taxon>
        <taxon>Sphingobacteriia</taxon>
        <taxon>Sphingobacteriales</taxon>
        <taxon>Sphingobacteriaceae</taxon>
        <taxon>Pedobacter</taxon>
    </lineage>
</organism>
<dbReference type="InterPro" id="IPR012675">
    <property type="entry name" value="Beta-grasp_dom_sf"/>
</dbReference>
<protein>
    <submittedName>
        <fullName evidence="1">Sulfur carrier protein ThiS</fullName>
    </submittedName>
</protein>
<dbReference type="InterPro" id="IPR010035">
    <property type="entry name" value="Thi_S"/>
</dbReference>
<gene>
    <name evidence="1" type="primary">thiS</name>
    <name evidence="1" type="ORF">FYC62_05805</name>
</gene>
<dbReference type="Pfam" id="PF02597">
    <property type="entry name" value="ThiS"/>
    <property type="match status" value="1"/>
</dbReference>
<dbReference type="Proteomes" id="UP000323653">
    <property type="component" value="Chromosome"/>
</dbReference>
<reference evidence="1 2" key="1">
    <citation type="submission" date="2019-08" db="EMBL/GenBank/DDBJ databases">
        <title>Pedobacter sp. nov., isolated from Han river, South Korea.</title>
        <authorList>
            <person name="Lee D.-H."/>
            <person name="Kim Y.-S."/>
            <person name="Hwang E.-M."/>
            <person name="Le Tran T.C."/>
            <person name="Cha C.-J."/>
        </authorList>
    </citation>
    <scope>NUCLEOTIDE SEQUENCE [LARGE SCALE GENOMIC DNA]</scope>
    <source>
        <strain evidence="1 2">CJ43</strain>
    </source>
</reference>
<dbReference type="AlphaFoldDB" id="A0A5C0VHU0"/>
<dbReference type="PANTHER" id="PTHR34472">
    <property type="entry name" value="SULFUR CARRIER PROTEIN THIS"/>
    <property type="match status" value="1"/>
</dbReference>
<dbReference type="PANTHER" id="PTHR34472:SF1">
    <property type="entry name" value="SULFUR CARRIER PROTEIN THIS"/>
    <property type="match status" value="1"/>
</dbReference>
<dbReference type="InterPro" id="IPR016155">
    <property type="entry name" value="Mopterin_synth/thiamin_S_b"/>
</dbReference>
<evidence type="ECO:0000313" key="2">
    <source>
        <dbReference type="Proteomes" id="UP000323653"/>
    </source>
</evidence>
<sequence length="68" mass="7571">MKIKINNQFFEFTAAPTVQELIQHVFPSGDFAGMALAVNQTVIPKSQWDTLLIHENDQIDIIKATQGG</sequence>
<dbReference type="NCBIfam" id="TIGR01683">
    <property type="entry name" value="thiS"/>
    <property type="match status" value="1"/>
</dbReference>